<dbReference type="Proteomes" id="UP000075840">
    <property type="component" value="Unassembled WGS sequence"/>
</dbReference>
<dbReference type="VEuPathDB" id="VectorBase:AARA21_008799"/>
<evidence type="ECO:0000313" key="1">
    <source>
        <dbReference type="EnsemblMetazoa" id="AARA017051-PA"/>
    </source>
</evidence>
<dbReference type="AlphaFoldDB" id="A0A2C9GQW1"/>
<dbReference type="GeneID" id="120904385"/>
<dbReference type="RefSeq" id="XP_040170257.1">
    <property type="nucleotide sequence ID" value="XM_040314323.1"/>
</dbReference>
<dbReference type="InterPro" id="IPR036188">
    <property type="entry name" value="FAD/NAD-bd_sf"/>
</dbReference>
<dbReference type="EMBL" id="APCN01003286">
    <property type="status" value="NOT_ANNOTATED_CDS"/>
    <property type="molecule type" value="Genomic_DNA"/>
</dbReference>
<proteinExistence type="predicted"/>
<reference evidence="1" key="1">
    <citation type="submission" date="2022-08" db="UniProtKB">
        <authorList>
            <consortium name="EnsemblMetazoa"/>
        </authorList>
    </citation>
    <scope>IDENTIFICATION</scope>
    <source>
        <strain evidence="1">Dongola</strain>
    </source>
</reference>
<keyword evidence="2" id="KW-1185">Reference proteome</keyword>
<dbReference type="EnsemblMetazoa" id="AARA017051-RA">
    <property type="protein sequence ID" value="AARA017051-PA"/>
    <property type="gene ID" value="AARA017051"/>
</dbReference>
<dbReference type="VEuPathDB" id="VectorBase:AARA017051"/>
<organism evidence="1 2">
    <name type="scientific">Anopheles arabiensis</name>
    <name type="common">Mosquito</name>
    <dbReference type="NCBI Taxonomy" id="7173"/>
    <lineage>
        <taxon>Eukaryota</taxon>
        <taxon>Metazoa</taxon>
        <taxon>Ecdysozoa</taxon>
        <taxon>Arthropoda</taxon>
        <taxon>Hexapoda</taxon>
        <taxon>Insecta</taxon>
        <taxon>Pterygota</taxon>
        <taxon>Neoptera</taxon>
        <taxon>Endopterygota</taxon>
        <taxon>Diptera</taxon>
        <taxon>Nematocera</taxon>
        <taxon>Culicoidea</taxon>
        <taxon>Culicidae</taxon>
        <taxon>Anophelinae</taxon>
        <taxon>Anopheles</taxon>
    </lineage>
</organism>
<accession>A0A2C9GQW1</accession>
<sequence length="463" mass="51944">MGKVRLFVILAVLLRTSTADASSKIVLDSHFHYVVVGGDHVAESVGRYLAARDTNKTVLVLKGSRCNDVLEPSEPSKMWLEVSYLFAESAHYVGYEFIDPFLHGSKPGIAFTNQTASFIPPAQQLYAVDPNLKMLIDARPQRIIYNKASSTALGVEVSINYESQYIFATEELIIAGRCLEDYKLISQVDILPWDLLSGLLNNIPLEIALKSPIIAPIFRMNATPTFNHTIEPNKQPYCLLATELFIETLSKSQINQTTASKEGIQPNAKVNIIVNERAPDRWIGFNPSVIYQDTATELNDPATVYKVLADTIDECMKIGTSQTFQQLGLSLQPHQPPASVKHSCPPDQPESVLCFVNYTLTTAYNREEDTPVSASLPELDHLTEDFRLKSSRRLRLLPFGLTSPFLEHWWKRIFSPRKIAREYTTRMGIVSRDLGQLNLPSMDALLDKLKERLKVIGSIPSRH</sequence>
<name>A0A2C9GQW1_ANOAR</name>
<evidence type="ECO:0000313" key="2">
    <source>
        <dbReference type="Proteomes" id="UP000075840"/>
    </source>
</evidence>
<dbReference type="KEGG" id="aara:120904385"/>
<dbReference type="Gene3D" id="3.50.50.60">
    <property type="entry name" value="FAD/NAD(P)-binding domain"/>
    <property type="match status" value="1"/>
</dbReference>
<protein>
    <submittedName>
        <fullName evidence="1">Uncharacterized protein</fullName>
    </submittedName>
</protein>